<dbReference type="EMBL" id="JBHUMY010000016">
    <property type="protein sequence ID" value="MFD2661741.1"/>
    <property type="molecule type" value="Genomic_DNA"/>
</dbReference>
<accession>A0ABW5QZ90</accession>
<dbReference type="Proteomes" id="UP001597493">
    <property type="component" value="Unassembled WGS sequence"/>
</dbReference>
<gene>
    <name evidence="2" type="ORF">ACFSW5_15920</name>
</gene>
<protein>
    <submittedName>
        <fullName evidence="2">Hemerythrin domain-containing protein</fullName>
    </submittedName>
</protein>
<dbReference type="RefSeq" id="WP_379274969.1">
    <property type="nucleotide sequence ID" value="NZ_JBHUGT010000012.1"/>
</dbReference>
<organism evidence="2 3">
    <name type="scientific">Paenibacillus thailandensis</name>
    <dbReference type="NCBI Taxonomy" id="393250"/>
    <lineage>
        <taxon>Bacteria</taxon>
        <taxon>Bacillati</taxon>
        <taxon>Bacillota</taxon>
        <taxon>Bacilli</taxon>
        <taxon>Bacillales</taxon>
        <taxon>Paenibacillaceae</taxon>
        <taxon>Paenibacillus</taxon>
    </lineage>
</organism>
<comment type="caution">
    <text evidence="2">The sequence shown here is derived from an EMBL/GenBank/DDBJ whole genome shotgun (WGS) entry which is preliminary data.</text>
</comment>
<evidence type="ECO:0000259" key="1">
    <source>
        <dbReference type="Pfam" id="PF01814"/>
    </source>
</evidence>
<name>A0ABW5QZ90_9BACL</name>
<evidence type="ECO:0000313" key="2">
    <source>
        <dbReference type="EMBL" id="MFD2661741.1"/>
    </source>
</evidence>
<reference evidence="3" key="1">
    <citation type="journal article" date="2019" name="Int. J. Syst. Evol. Microbiol.">
        <title>The Global Catalogue of Microorganisms (GCM) 10K type strain sequencing project: providing services to taxonomists for standard genome sequencing and annotation.</title>
        <authorList>
            <consortium name="The Broad Institute Genomics Platform"/>
            <consortium name="The Broad Institute Genome Sequencing Center for Infectious Disease"/>
            <person name="Wu L."/>
            <person name="Ma J."/>
        </authorList>
    </citation>
    <scope>NUCLEOTIDE SEQUENCE [LARGE SCALE GENOMIC DNA]</scope>
    <source>
        <strain evidence="3">TISTR 1827</strain>
    </source>
</reference>
<dbReference type="InterPro" id="IPR012312">
    <property type="entry name" value="Hemerythrin-like"/>
</dbReference>
<evidence type="ECO:0000313" key="3">
    <source>
        <dbReference type="Proteomes" id="UP001597493"/>
    </source>
</evidence>
<dbReference type="Pfam" id="PF01814">
    <property type="entry name" value="Hemerythrin"/>
    <property type="match status" value="1"/>
</dbReference>
<proteinExistence type="predicted"/>
<sequence length="162" mass="19066">MLTQTKTTLLDFYDSYDQWKEEREALQERLRGLCRYMRLKPDRDKPNAWSELHLELREQFLAFMKDWQRYIRLERSVIYPVAARQGGTGQNGAASVLKEDDRLAAEFYEAYLSGCREGATDEEALDRMFQSLMIIAEHLRIEDETVVPQTERLMDEIAYNGS</sequence>
<feature type="domain" description="Hemerythrin-like" evidence="1">
    <location>
        <begin position="16"/>
        <end position="149"/>
    </location>
</feature>
<keyword evidence="3" id="KW-1185">Reference proteome</keyword>